<evidence type="ECO:0000313" key="5">
    <source>
        <dbReference type="EMBL" id="NUB03405.1"/>
    </source>
</evidence>
<gene>
    <name evidence="5" type="ORF">GBZ48_29710</name>
</gene>
<dbReference type="RefSeq" id="WP_174474315.1">
    <property type="nucleotide sequence ID" value="NZ_WHOS01000063.1"/>
</dbReference>
<organism evidence="5 6">
    <name type="scientific">Azospirillum melinis</name>
    <dbReference type="NCBI Taxonomy" id="328839"/>
    <lineage>
        <taxon>Bacteria</taxon>
        <taxon>Pseudomonadati</taxon>
        <taxon>Pseudomonadota</taxon>
        <taxon>Alphaproteobacteria</taxon>
        <taxon>Rhodospirillales</taxon>
        <taxon>Azospirillaceae</taxon>
        <taxon>Azospirillum</taxon>
    </lineage>
</organism>
<comment type="caution">
    <text evidence="5">The sequence shown here is derived from an EMBL/GenBank/DDBJ whole genome shotgun (WGS) entry which is preliminary data.</text>
</comment>
<keyword evidence="6" id="KW-1185">Reference proteome</keyword>
<evidence type="ECO:0000256" key="1">
    <source>
        <dbReference type="ARBA" id="ARBA00001974"/>
    </source>
</evidence>
<dbReference type="InterPro" id="IPR006094">
    <property type="entry name" value="Oxid_FAD_bind_N"/>
</dbReference>
<dbReference type="Proteomes" id="UP000605086">
    <property type="component" value="Unassembled WGS sequence"/>
</dbReference>
<protein>
    <submittedName>
        <fullName evidence="5">FAD-binding protein</fullName>
    </submittedName>
</protein>
<keyword evidence="2" id="KW-0285">Flavoprotein</keyword>
<feature type="domain" description="FAD-binding PCMH-type" evidence="4">
    <location>
        <begin position="48"/>
        <end position="280"/>
    </location>
</feature>
<evidence type="ECO:0000256" key="3">
    <source>
        <dbReference type="ARBA" id="ARBA00023002"/>
    </source>
</evidence>
<evidence type="ECO:0000259" key="4">
    <source>
        <dbReference type="PROSITE" id="PS51387"/>
    </source>
</evidence>
<evidence type="ECO:0000313" key="6">
    <source>
        <dbReference type="Proteomes" id="UP000605086"/>
    </source>
</evidence>
<comment type="cofactor">
    <cofactor evidence="1">
        <name>FAD</name>
        <dbReference type="ChEBI" id="CHEBI:57692"/>
    </cofactor>
</comment>
<proteinExistence type="predicted"/>
<dbReference type="PROSITE" id="PS51387">
    <property type="entry name" value="FAD_PCMH"/>
    <property type="match status" value="1"/>
</dbReference>
<dbReference type="EMBL" id="WHOS01000063">
    <property type="protein sequence ID" value="NUB03405.1"/>
    <property type="molecule type" value="Genomic_DNA"/>
</dbReference>
<reference evidence="5 6" key="1">
    <citation type="submission" date="2019-10" db="EMBL/GenBank/DDBJ databases">
        <title>Genome sequence of Azospirillum melinis.</title>
        <authorList>
            <person name="Ambrosini A."/>
            <person name="Sant'Anna F.H."/>
            <person name="Cassan F.D."/>
            <person name="Souza E.M."/>
            <person name="Passaglia L.M.P."/>
        </authorList>
    </citation>
    <scope>NUCLEOTIDE SEQUENCE [LARGE SCALE GENOMIC DNA]</scope>
    <source>
        <strain evidence="5 6">TMCY0552</strain>
    </source>
</reference>
<dbReference type="InterPro" id="IPR004113">
    <property type="entry name" value="FAD-bd_oxidored_4_C"/>
</dbReference>
<dbReference type="Gene3D" id="3.30.465.10">
    <property type="match status" value="1"/>
</dbReference>
<dbReference type="PANTHER" id="PTHR11748">
    <property type="entry name" value="D-LACTATE DEHYDROGENASE"/>
    <property type="match status" value="1"/>
</dbReference>
<keyword evidence="2" id="KW-0274">FAD</keyword>
<dbReference type="InterPro" id="IPR016169">
    <property type="entry name" value="FAD-bd_PCMH_sub2"/>
</dbReference>
<dbReference type="InterPro" id="IPR036318">
    <property type="entry name" value="FAD-bd_PCMH-like_sf"/>
</dbReference>
<dbReference type="InterPro" id="IPR016166">
    <property type="entry name" value="FAD-bd_PCMH"/>
</dbReference>
<accession>A0ABX2KII3</accession>
<evidence type="ECO:0000256" key="2">
    <source>
        <dbReference type="ARBA" id="ARBA00022827"/>
    </source>
</evidence>
<dbReference type="SUPFAM" id="SSF56176">
    <property type="entry name" value="FAD-binding/transporter-associated domain-like"/>
    <property type="match status" value="1"/>
</dbReference>
<name>A0ABX2KII3_9PROT</name>
<dbReference type="Pfam" id="PF02913">
    <property type="entry name" value="FAD-oxidase_C"/>
    <property type="match status" value="1"/>
</dbReference>
<sequence>MLPRLPHAPEPAPLYREFLNELRLRGFEGDLTPDHAGRTVLATDNSIYQVMPQAAAFPRTTEDLVRIARVMAEPRFAALRIAPRGGGTGTNGQSLTDGLVVDVSRHMTEVLEINAAEGWVRVQAGVVKDQLNAALEPYGLFFPPELSTSNRATIGGMVSTDASGQGSCLYGKTRDHVLELTTVLLDGTVWTSRALEPDELAEAQGRADRVGAVHRAVDRIQREQADLIARQFPPLNRCLTGYDLAHIRDGQGRFHLNSVLCGSEGTLGLLAEAKLNVLPIPRHAALVNLRYDSFDAALRDARTLIGFSPASIETVDSKVLGLARDDIVWEKVRAFFPDDEGAGDEGT</sequence>
<dbReference type="Pfam" id="PF01565">
    <property type="entry name" value="FAD_binding_4"/>
    <property type="match status" value="1"/>
</dbReference>
<feature type="non-terminal residue" evidence="5">
    <location>
        <position position="347"/>
    </location>
</feature>
<keyword evidence="3" id="KW-0560">Oxidoreductase</keyword>
<dbReference type="PANTHER" id="PTHR11748:SF119">
    <property type="entry name" value="D-2-HYDROXYGLUTARATE DEHYDROGENASE"/>
    <property type="match status" value="1"/>
</dbReference>